<organism evidence="1 2">
    <name type="scientific">Peptoniphilus grossensis</name>
    <dbReference type="NCBI Taxonomy" id="1465756"/>
    <lineage>
        <taxon>Bacteria</taxon>
        <taxon>Bacillati</taxon>
        <taxon>Bacillota</taxon>
        <taxon>Tissierellia</taxon>
        <taxon>Tissierellales</taxon>
        <taxon>Peptoniphilaceae</taxon>
        <taxon>Peptoniphilus</taxon>
    </lineage>
</organism>
<evidence type="ECO:0000313" key="1">
    <source>
        <dbReference type="EMBL" id="MEF3318762.1"/>
    </source>
</evidence>
<protein>
    <submittedName>
        <fullName evidence="1">Uncharacterized protein</fullName>
    </submittedName>
</protein>
<name>A0ABU7XBW7_9FIRM</name>
<proteinExistence type="predicted"/>
<evidence type="ECO:0000313" key="2">
    <source>
        <dbReference type="Proteomes" id="UP001328425"/>
    </source>
</evidence>
<comment type="caution">
    <text evidence="1">The sequence shown here is derived from an EMBL/GenBank/DDBJ whole genome shotgun (WGS) entry which is preliminary data.</text>
</comment>
<gene>
    <name evidence="1" type="ORF">PV361_08605</name>
</gene>
<sequence>MIKFENIPPYLKVNDKWCKWRYENRDSGIRKISYNPMTNAHASVKIAFSFTNFDSVINALNSYDGIEIRVDSKLAAVDLDYCIDNEKLSPLAEEIVSHFENTYTEISPGGTGLCIILFVADGYVYDKDTNHIKKSETEVYVAGATNHFITITGGDVYLKNEIAENIDGLQ</sequence>
<keyword evidence="2" id="KW-1185">Reference proteome</keyword>
<dbReference type="Proteomes" id="UP001328425">
    <property type="component" value="Unassembled WGS sequence"/>
</dbReference>
<accession>A0ABU7XBW7</accession>
<dbReference type="RefSeq" id="WP_332087762.1">
    <property type="nucleotide sequence ID" value="NZ_JARBCY010000052.1"/>
</dbReference>
<dbReference type="EMBL" id="JARBCY010000052">
    <property type="protein sequence ID" value="MEF3318762.1"/>
    <property type="molecule type" value="Genomic_DNA"/>
</dbReference>
<reference evidence="1 2" key="1">
    <citation type="submission" date="2022-11" db="EMBL/GenBank/DDBJ databases">
        <title>The First Case of Preauricular Fistular Abscess Caused by Peptoniphilus grossensis.</title>
        <authorList>
            <person name="Byun J.-H."/>
        </authorList>
    </citation>
    <scope>NUCLEOTIDE SEQUENCE [LARGE SCALE GENOMIC DNA]</scope>
    <source>
        <strain evidence="1 2">GYB008</strain>
    </source>
</reference>